<dbReference type="PANTHER" id="PTHR45653:SF10">
    <property type="entry name" value="MYOBLAST CITY, ISOFORM B"/>
    <property type="match status" value="1"/>
</dbReference>
<evidence type="ECO:0000256" key="5">
    <source>
        <dbReference type="PROSITE-ProRule" id="PRU00983"/>
    </source>
</evidence>
<dbReference type="PROSITE" id="PS51651">
    <property type="entry name" value="DOCKER"/>
    <property type="match status" value="1"/>
</dbReference>
<dbReference type="InterPro" id="IPR043161">
    <property type="entry name" value="DOCK_C_lobe_A"/>
</dbReference>
<dbReference type="OMA" id="LWDNQAF"/>
<comment type="similarity">
    <text evidence="5">Belongs to the DOCK family.</text>
</comment>
<organism evidence="9 10">
    <name type="scientific">Strigamia maritima</name>
    <name type="common">European centipede</name>
    <name type="synonym">Geophilus maritimus</name>
    <dbReference type="NCBI Taxonomy" id="126957"/>
    <lineage>
        <taxon>Eukaryota</taxon>
        <taxon>Metazoa</taxon>
        <taxon>Ecdysozoa</taxon>
        <taxon>Arthropoda</taxon>
        <taxon>Myriapoda</taxon>
        <taxon>Chilopoda</taxon>
        <taxon>Pleurostigmophora</taxon>
        <taxon>Geophilomorpha</taxon>
        <taxon>Linotaeniidae</taxon>
        <taxon>Strigamia</taxon>
    </lineage>
</organism>
<evidence type="ECO:0000256" key="3">
    <source>
        <dbReference type="ARBA" id="ARBA00022553"/>
    </source>
</evidence>
<dbReference type="InterPro" id="IPR043162">
    <property type="entry name" value="DOCK_C_lobe_C"/>
</dbReference>
<dbReference type="InterPro" id="IPR036028">
    <property type="entry name" value="SH3-like_dom_sf"/>
</dbReference>
<name>T1IIV8_STRMM</name>
<dbReference type="GO" id="GO:0005737">
    <property type="term" value="C:cytoplasm"/>
    <property type="evidence" value="ECO:0007669"/>
    <property type="project" value="UniProtKB-SubCell"/>
</dbReference>
<dbReference type="eggNOG" id="KOG1998">
    <property type="taxonomic scope" value="Eukaryota"/>
</dbReference>
<accession>T1IIV8</accession>
<dbReference type="Gene3D" id="2.30.30.40">
    <property type="entry name" value="SH3 Domains"/>
    <property type="match status" value="1"/>
</dbReference>
<dbReference type="GO" id="GO:0007264">
    <property type="term" value="P:small GTPase-mediated signal transduction"/>
    <property type="evidence" value="ECO:0007669"/>
    <property type="project" value="InterPro"/>
</dbReference>
<dbReference type="STRING" id="126957.T1IIV8"/>
<dbReference type="Pfam" id="PF14429">
    <property type="entry name" value="DOCK-C2"/>
    <property type="match status" value="1"/>
</dbReference>
<dbReference type="InterPro" id="IPR046773">
    <property type="entry name" value="DOCKER_Lobe_C"/>
</dbReference>
<dbReference type="InterPro" id="IPR035892">
    <property type="entry name" value="C2_domain_sf"/>
</dbReference>
<dbReference type="Gene3D" id="1.25.40.410">
    <property type="match status" value="1"/>
</dbReference>
<dbReference type="GO" id="GO:0005085">
    <property type="term" value="F:guanyl-nucleotide exchange factor activity"/>
    <property type="evidence" value="ECO:0007669"/>
    <property type="project" value="UniProtKB-KW"/>
</dbReference>
<evidence type="ECO:0000256" key="1">
    <source>
        <dbReference type="ARBA" id="ARBA00004496"/>
    </source>
</evidence>
<keyword evidence="10" id="KW-1185">Reference proteome</keyword>
<dbReference type="Gene3D" id="1.20.58.740">
    <property type="match status" value="1"/>
</dbReference>
<feature type="region of interest" description="Disordered" evidence="6">
    <location>
        <begin position="1764"/>
        <end position="1795"/>
    </location>
</feature>
<keyword evidence="2" id="KW-0963">Cytoplasm</keyword>
<sequence length="1884" mass="218273">MWHRWWLVGGGIEIIFTFKSDTKDYFLELNLGDTVHILEEIKDWYYGYCTRTRHNKGIFPKKYIHIKEAVIDKTGPFEEVIPKEIPIIQEITTTLREWLVIWKQLYLRSGENFDKIRGMMYELIEYRRLILTGALPVDELKELKHKITTIIDIGNSILDLDLVVRDDQGNILNPDETSTIHLYRQHELATQRLHRSVIYQTLKTTTRYCHSLYVTLKNFVCKIGDDADLLMTLYDAKEMNFISEHYVVKWAKEGLARDLDQLNNLRVLFTDLGTNDLLREKVFLICQIVRIGAMELKDVDHRRMTYTPKKSVDELRRPFGIAGENDHFKSLQTFIFHVIISILTLAKDVSDIVSGKLESDEEKQHFIPFIQCGDREFLESVIRKAISSKEVSQKEHKGQGLWISVKLLHGDLKQVREENPHLVSVATAIARKMGFPEIILPGDVRNDLYLTLVQGEFPKGNKSSDKNVEVSVRVFNEKGQILKSYISIGAGVESLNEYRSVIYYHEDKPKWFETLKVTIPIEEFDSAHIKFNFRHRSSNDVKDKSEKPFAVSFVKLRQENGTTLKNESHNLLVYKVDHKKYSDTDVHYLTLPSTRQELESLKSEGANHSKHTIHSGGLSLTIKDSFQISTLICSTKLTQNIDLLGLLKWADCQDGLKENLLSLMNVDGEEVVKFLQDVLDALFNILMLNNDSDLYDNLVFEALVFIIGLISDRKYQHFKPVLDVYIKETFSATLAYNKLMVVLKYLVDNANVSEGQDNLLRTMKSLHYIFKFIIRSRILFSQLNEGKGRQHFESSLQQLLNSFTGMMLYTSGMTLLVQGACLKYFPTTITDILSVFDSKELSGIVVHLINNVPIDRLTKQKMMCVNDIVFSSRRVMLQVFCLHIKYLLEREEEVELCVKILSDILEVLYNDDVGQIVDDISEILATIFRTITQTVIRMDKSSFSVGNFVAIMITILRETTPYHYKQYIQMFTHRSDTLDFITEIVLIFKDLVRRNVYPPDWCQMIMLQNSVILKALRYFSDTIRSTFSDPFEYQIWSNFFYCAISFITQDALQLENFSQTKRNKIICRYKDMRREAGFEIRSMWFSLGQHKIQFVPGMVGPFLEMTLVPEVELRKATILIFFDMMQCEFYSRRSSVVSECNHVKEIKGNFNEFENEMVTQLDVLIEGGRGNEQYKDLFSKILSELCENHSTMREEGLRFVKTVTRLIERLLEYRAIVTDENKENRMSCTVNLLEFYNEINRKEMYIRYLYKLSDLHLECDNYTEAAFTLNLHAKLLKWSNESLQLILKNDKHPNCGTHHELKEALYYDMIDYFDKGKVMWELALILCKELSEQYENEIFDYTQLSSLLKRMSILYDNIMKQMRPEAEYFRVAYYGMGFPTFLQNKVFIYRGKEYERLSDFSSHLQNQFPNAKLLTKLAPPDNEILTSCVQYLQINKVDPLMQEKKKFSNKSVQQQILKFYKVNDVQKFTYSRRKGGRDSDNEFANLWLERTVLEISYPLPGILRWFPAVTSHSFDVSPLENAVETMELSNKKLQDLIVTHDNDTNSPLGPLSMMLSGIVDAAVMGGIVNYEKAFFTDEFLEKNPTRKNNERIQWLKDLIAQQIPLLEAGLFIHRLKAPESLRPFHERMEECFVKLKAHVEDKYGRKTLTLDEGKFLSTMRRHKILSSKSNIDRLSDGNLSISDILLAASLPSRISPNSRAHSVFVRPASPAVSNKSTRSKRDSAFSTLRRASAASVSSRESEAQSQTQWYDSKTDLQQPIIELNEQLTPHRPLRSETEKRNSRPSSGHFVLPRTTPTPLRTAVSFMPSLSPPMVVNDTPPPLPQKQAYADYSNLGDSISNGNVTRKGSLPLPIKIKKAPFPLPGKERTPPTPPKKPRRPKTVNQ</sequence>
<dbReference type="FunFam" id="1.20.58.740:FF:000004">
    <property type="entry name" value="Dedicator of cytokinesis protein 1"/>
    <property type="match status" value="1"/>
</dbReference>
<proteinExistence type="inferred from homology"/>
<dbReference type="InterPro" id="IPR027007">
    <property type="entry name" value="C2_DOCK-type_domain"/>
</dbReference>
<dbReference type="InterPro" id="IPR027357">
    <property type="entry name" value="DOCKER_dom"/>
</dbReference>
<dbReference type="InterPro" id="IPR046770">
    <property type="entry name" value="DOCKER_Lobe_B"/>
</dbReference>
<dbReference type="GO" id="GO:0031267">
    <property type="term" value="F:small GTPase binding"/>
    <property type="evidence" value="ECO:0007669"/>
    <property type="project" value="TreeGrafter"/>
</dbReference>
<feature type="region of interest" description="Disordered" evidence="6">
    <location>
        <begin position="1706"/>
        <end position="1752"/>
    </location>
</feature>
<evidence type="ECO:0008006" key="11">
    <source>
        <dbReference type="Google" id="ProtNLM"/>
    </source>
</evidence>
<evidence type="ECO:0000256" key="4">
    <source>
        <dbReference type="ARBA" id="ARBA00022658"/>
    </source>
</evidence>
<keyword evidence="3" id="KW-0597">Phosphoprotein</keyword>
<dbReference type="GO" id="GO:0016477">
    <property type="term" value="P:cell migration"/>
    <property type="evidence" value="ECO:0007669"/>
    <property type="project" value="TreeGrafter"/>
</dbReference>
<evidence type="ECO:0000256" key="2">
    <source>
        <dbReference type="ARBA" id="ARBA00022490"/>
    </source>
</evidence>
<evidence type="ECO:0000313" key="9">
    <source>
        <dbReference type="EnsemblMetazoa" id="SMAR000811-PA"/>
    </source>
</evidence>
<dbReference type="GO" id="GO:0007520">
    <property type="term" value="P:myoblast fusion"/>
    <property type="evidence" value="ECO:0007669"/>
    <property type="project" value="TreeGrafter"/>
</dbReference>
<evidence type="ECO:0000259" key="7">
    <source>
        <dbReference type="PROSITE" id="PS51650"/>
    </source>
</evidence>
<evidence type="ECO:0000313" key="10">
    <source>
        <dbReference type="Proteomes" id="UP000014500"/>
    </source>
</evidence>
<dbReference type="PhylomeDB" id="T1IIV8"/>
<keyword evidence="4" id="KW-0344">Guanine-nucleotide releasing factor</keyword>
<feature type="compositionally biased region" description="Low complexity" evidence="6">
    <location>
        <begin position="1729"/>
        <end position="1746"/>
    </location>
</feature>
<evidence type="ECO:0000256" key="6">
    <source>
        <dbReference type="SAM" id="MobiDB-lite"/>
    </source>
</evidence>
<feature type="domain" description="DOCKER" evidence="8">
    <location>
        <begin position="1236"/>
        <end position="1648"/>
    </location>
</feature>
<dbReference type="Pfam" id="PF06920">
    <property type="entry name" value="DHR-2_Lobe_A"/>
    <property type="match status" value="1"/>
</dbReference>
<dbReference type="InterPro" id="IPR026791">
    <property type="entry name" value="DOCK"/>
</dbReference>
<dbReference type="Proteomes" id="UP000014500">
    <property type="component" value="Unassembled WGS sequence"/>
</dbReference>
<feature type="domain" description="C2 DOCK-type" evidence="7">
    <location>
        <begin position="445"/>
        <end position="633"/>
    </location>
</feature>
<feature type="region of interest" description="Disordered" evidence="6">
    <location>
        <begin position="1842"/>
        <end position="1884"/>
    </location>
</feature>
<reference evidence="9" key="2">
    <citation type="submission" date="2015-02" db="UniProtKB">
        <authorList>
            <consortium name="EnsemblMetazoa"/>
        </authorList>
    </citation>
    <scope>IDENTIFICATION</scope>
</reference>
<dbReference type="Pfam" id="PF23554">
    <property type="entry name" value="TPR_DOCK"/>
    <property type="match status" value="1"/>
</dbReference>
<dbReference type="Gene3D" id="1.20.1270.350">
    <property type="entry name" value="Dedicator of cytokinesis N-terminal subdomain"/>
    <property type="match status" value="1"/>
</dbReference>
<dbReference type="SUPFAM" id="SSF48371">
    <property type="entry name" value="ARM repeat"/>
    <property type="match status" value="1"/>
</dbReference>
<dbReference type="Pfam" id="PF20421">
    <property type="entry name" value="DHR-2_Lobe_C"/>
    <property type="match status" value="1"/>
</dbReference>
<dbReference type="PANTHER" id="PTHR45653">
    <property type="entry name" value="DEDICATOR OF CYTOKINESIS"/>
    <property type="match status" value="1"/>
</dbReference>
<dbReference type="EnsemblMetazoa" id="SMAR000811-RA">
    <property type="protein sequence ID" value="SMAR000811-PA"/>
    <property type="gene ID" value="SMAR000811"/>
</dbReference>
<dbReference type="InterPro" id="IPR056372">
    <property type="entry name" value="TPR_DOCK"/>
</dbReference>
<dbReference type="PROSITE" id="PS51650">
    <property type="entry name" value="C2_DOCK"/>
    <property type="match status" value="1"/>
</dbReference>
<evidence type="ECO:0000259" key="8">
    <source>
        <dbReference type="PROSITE" id="PS51651"/>
    </source>
</evidence>
<reference evidence="10" key="1">
    <citation type="submission" date="2011-05" db="EMBL/GenBank/DDBJ databases">
        <authorList>
            <person name="Richards S.R."/>
            <person name="Qu J."/>
            <person name="Jiang H."/>
            <person name="Jhangiani S.N."/>
            <person name="Agravi P."/>
            <person name="Goodspeed R."/>
            <person name="Gross S."/>
            <person name="Mandapat C."/>
            <person name="Jackson L."/>
            <person name="Mathew T."/>
            <person name="Pu L."/>
            <person name="Thornton R."/>
            <person name="Saada N."/>
            <person name="Wilczek-Boney K.B."/>
            <person name="Lee S."/>
            <person name="Kovar C."/>
            <person name="Wu Y."/>
            <person name="Scherer S.E."/>
            <person name="Worley K.C."/>
            <person name="Muzny D.M."/>
            <person name="Gibbs R."/>
        </authorList>
    </citation>
    <scope>NUCLEOTIDE SEQUENCE</scope>
    <source>
        <strain evidence="10">Brora</strain>
    </source>
</reference>
<dbReference type="InterPro" id="IPR016024">
    <property type="entry name" value="ARM-type_fold"/>
</dbReference>
<dbReference type="InterPro" id="IPR042455">
    <property type="entry name" value="DOCK_N_sub1"/>
</dbReference>
<dbReference type="InterPro" id="IPR032376">
    <property type="entry name" value="DOCK_N"/>
</dbReference>
<dbReference type="Gene3D" id="2.60.40.150">
    <property type="entry name" value="C2 domain"/>
    <property type="match status" value="1"/>
</dbReference>
<protein>
    <recommendedName>
        <fullName evidence="11">Dedicator of cytokinesis protein 1</fullName>
    </recommendedName>
</protein>
<feature type="compositionally biased region" description="Basic residues" evidence="6">
    <location>
        <begin position="1874"/>
        <end position="1884"/>
    </location>
</feature>
<comment type="subcellular location">
    <subcellularLocation>
        <location evidence="1">Cytoplasm</location>
    </subcellularLocation>
</comment>
<dbReference type="Pfam" id="PF20422">
    <property type="entry name" value="DHR-2_Lobe_B"/>
    <property type="match status" value="1"/>
</dbReference>
<dbReference type="CDD" id="cd11697">
    <property type="entry name" value="DHR2_DOCK_A"/>
    <property type="match status" value="1"/>
</dbReference>
<dbReference type="InterPro" id="IPR046769">
    <property type="entry name" value="DOCKER_Lobe_A"/>
</dbReference>
<dbReference type="Pfam" id="PF16172">
    <property type="entry name" value="DOCK_N"/>
    <property type="match status" value="1"/>
</dbReference>
<dbReference type="SUPFAM" id="SSF50044">
    <property type="entry name" value="SH3-domain"/>
    <property type="match status" value="1"/>
</dbReference>
<dbReference type="EMBL" id="JH430212">
    <property type="status" value="NOT_ANNOTATED_CDS"/>
    <property type="molecule type" value="Genomic_DNA"/>
</dbReference>
<dbReference type="GO" id="GO:0005886">
    <property type="term" value="C:plasma membrane"/>
    <property type="evidence" value="ECO:0007669"/>
    <property type="project" value="TreeGrafter"/>
</dbReference>
<dbReference type="HOGENOM" id="CLU_000595_2_1_1"/>